<evidence type="ECO:0000256" key="1">
    <source>
        <dbReference type="SAM" id="MobiDB-lite"/>
    </source>
</evidence>
<evidence type="ECO:0000313" key="2">
    <source>
        <dbReference type="EMBL" id="CAD9023716.1"/>
    </source>
</evidence>
<name>A0A7S1IV28_9EUGL</name>
<dbReference type="EMBL" id="HBGA01093290">
    <property type="protein sequence ID" value="CAD9023716.1"/>
    <property type="molecule type" value="Transcribed_RNA"/>
</dbReference>
<feature type="compositionally biased region" description="Pro residues" evidence="1">
    <location>
        <begin position="1"/>
        <end position="11"/>
    </location>
</feature>
<dbReference type="AlphaFoldDB" id="A0A7S1IV28"/>
<proteinExistence type="predicted"/>
<protein>
    <submittedName>
        <fullName evidence="2">Uncharacterized protein</fullName>
    </submittedName>
</protein>
<gene>
    <name evidence="2" type="ORF">EGYM00392_LOCUS34841</name>
</gene>
<accession>A0A7S1IV28</accession>
<feature type="region of interest" description="Disordered" evidence="1">
    <location>
        <begin position="1"/>
        <end position="43"/>
    </location>
</feature>
<organism evidence="2">
    <name type="scientific">Eutreptiella gymnastica</name>
    <dbReference type="NCBI Taxonomy" id="73025"/>
    <lineage>
        <taxon>Eukaryota</taxon>
        <taxon>Discoba</taxon>
        <taxon>Euglenozoa</taxon>
        <taxon>Euglenida</taxon>
        <taxon>Spirocuta</taxon>
        <taxon>Euglenophyceae</taxon>
        <taxon>Eutreptiales</taxon>
        <taxon>Eutreptiaceae</taxon>
        <taxon>Eutreptiella</taxon>
    </lineage>
</organism>
<reference evidence="2" key="1">
    <citation type="submission" date="2021-01" db="EMBL/GenBank/DDBJ databases">
        <authorList>
            <person name="Corre E."/>
            <person name="Pelletier E."/>
            <person name="Niang G."/>
            <person name="Scheremetjew M."/>
            <person name="Finn R."/>
            <person name="Kale V."/>
            <person name="Holt S."/>
            <person name="Cochrane G."/>
            <person name="Meng A."/>
            <person name="Brown T."/>
            <person name="Cohen L."/>
        </authorList>
    </citation>
    <scope>NUCLEOTIDE SEQUENCE</scope>
    <source>
        <strain evidence="2">NIES-381</strain>
    </source>
</reference>
<sequence length="126" mass="13529">MPFSPPRAPPKSPEKGCAQPPPSPPGSCWQPRQDGPLRSLHKDPLPPSLGVWPLALLETFDCGTCIFGLTVGCRPLTIAGTASPLAFALVGSFYPREFCCTSCVQSMEDRRSSPQSQRQGGKQCTQ</sequence>